<reference evidence="2" key="1">
    <citation type="submission" date="2012-02" db="EMBL/GenBank/DDBJ databases">
        <title>Complete sequence of Desulfitobacterium dichloroeliminans LMG P-21439.</title>
        <authorList>
            <person name="Lucas S."/>
            <person name="Han J."/>
            <person name="Lapidus A."/>
            <person name="Cheng J.-F."/>
            <person name="Goodwin L."/>
            <person name="Pitluck S."/>
            <person name="Peters L."/>
            <person name="Ovchinnikova G."/>
            <person name="Teshima H."/>
            <person name="Detter J.C."/>
            <person name="Han C."/>
            <person name="Tapia R."/>
            <person name="Land M."/>
            <person name="Hauser L."/>
            <person name="Kyrpides N."/>
            <person name="Ivanova N."/>
            <person name="Pagani I."/>
            <person name="Kruse T."/>
            <person name="de Vos W.M."/>
            <person name="Boon N."/>
            <person name="Smidt H."/>
            <person name="Woyke T."/>
        </authorList>
    </citation>
    <scope>NUCLEOTIDE SEQUENCE [LARGE SCALE GENOMIC DNA]</scope>
    <source>
        <strain evidence="2">LMG P-21439 / DCA1</strain>
    </source>
</reference>
<dbReference type="KEGG" id="ddl:Desdi_1299"/>
<name>L0F706_DESDL</name>
<proteinExistence type="predicted"/>
<dbReference type="EMBL" id="CP003344">
    <property type="protein sequence ID" value="AGA68810.1"/>
    <property type="molecule type" value="Genomic_DNA"/>
</dbReference>
<protein>
    <recommendedName>
        <fullName evidence="3">Transposase, Mutator family</fullName>
    </recommendedName>
</protein>
<organism evidence="1 2">
    <name type="scientific">Desulfitobacterium dichloroeliminans (strain LMG P-21439 / DCA1)</name>
    <dbReference type="NCBI Taxonomy" id="871963"/>
    <lineage>
        <taxon>Bacteria</taxon>
        <taxon>Bacillati</taxon>
        <taxon>Bacillota</taxon>
        <taxon>Clostridia</taxon>
        <taxon>Eubacteriales</taxon>
        <taxon>Desulfitobacteriaceae</taxon>
        <taxon>Desulfitobacterium</taxon>
    </lineage>
</organism>
<dbReference type="HOGENOM" id="CLU_2315696_0_0_9"/>
<dbReference type="Proteomes" id="UP000010797">
    <property type="component" value="Chromosome"/>
</dbReference>
<evidence type="ECO:0000313" key="1">
    <source>
        <dbReference type="EMBL" id="AGA68810.1"/>
    </source>
</evidence>
<evidence type="ECO:0008006" key="3">
    <source>
        <dbReference type="Google" id="ProtNLM"/>
    </source>
</evidence>
<dbReference type="RefSeq" id="WP_015261806.1">
    <property type="nucleotide sequence ID" value="NC_019903.1"/>
</dbReference>
<gene>
    <name evidence="1" type="ordered locus">Desdi_1299</name>
</gene>
<evidence type="ECO:0000313" key="2">
    <source>
        <dbReference type="Proteomes" id="UP000010797"/>
    </source>
</evidence>
<dbReference type="AlphaFoldDB" id="L0F706"/>
<keyword evidence="2" id="KW-1185">Reference proteome</keyword>
<accession>L0F706</accession>
<sequence length="99" mass="11655">MAKSKKPRIMSQDQVRQFIKENEIQSVEDIQNVLKDMFVEALQGRLEGEMDTHLRYQKHEDARRKLQIDETTIAPKQSAATTEKPVWRFPGIERVTSNW</sequence>